<name>A0A3P7NNX3_9BILA</name>
<reference evidence="1 2" key="1">
    <citation type="submission" date="2018-11" db="EMBL/GenBank/DDBJ databases">
        <authorList>
            <consortium name="Pathogen Informatics"/>
        </authorList>
    </citation>
    <scope>NUCLEOTIDE SEQUENCE [LARGE SCALE GENOMIC DNA]</scope>
</reference>
<dbReference type="Proteomes" id="UP000271098">
    <property type="component" value="Unassembled WGS sequence"/>
</dbReference>
<evidence type="ECO:0000313" key="1">
    <source>
        <dbReference type="EMBL" id="VDN44665.1"/>
    </source>
</evidence>
<keyword evidence="2" id="KW-1185">Reference proteome</keyword>
<dbReference type="EMBL" id="UYRT01106865">
    <property type="protein sequence ID" value="VDN44665.1"/>
    <property type="molecule type" value="Genomic_DNA"/>
</dbReference>
<dbReference type="AlphaFoldDB" id="A0A3P7NNX3"/>
<sequence>MAPLRKPRRWTSAEKFAWSNGFSGYAIPIWPDAIPTWSTTLHVWSYHETRIHAQKAI</sequence>
<gene>
    <name evidence="1" type="ORF">GPUH_LOCUS25786</name>
</gene>
<organism evidence="1 2">
    <name type="scientific">Gongylonema pulchrum</name>
    <dbReference type="NCBI Taxonomy" id="637853"/>
    <lineage>
        <taxon>Eukaryota</taxon>
        <taxon>Metazoa</taxon>
        <taxon>Ecdysozoa</taxon>
        <taxon>Nematoda</taxon>
        <taxon>Chromadorea</taxon>
        <taxon>Rhabditida</taxon>
        <taxon>Spirurina</taxon>
        <taxon>Spiruromorpha</taxon>
        <taxon>Spiruroidea</taxon>
        <taxon>Gongylonematidae</taxon>
        <taxon>Gongylonema</taxon>
    </lineage>
</organism>
<evidence type="ECO:0000313" key="2">
    <source>
        <dbReference type="Proteomes" id="UP000271098"/>
    </source>
</evidence>
<proteinExistence type="predicted"/>
<accession>A0A3P7NNX3</accession>
<protein>
    <submittedName>
        <fullName evidence="1">Uncharacterized protein</fullName>
    </submittedName>
</protein>